<dbReference type="InterPro" id="IPR023401">
    <property type="entry name" value="ODC_N"/>
</dbReference>
<dbReference type="Gene3D" id="3.30.1780.10">
    <property type="entry name" value="ornithine cyclodeaminase, domain 1"/>
    <property type="match status" value="1"/>
</dbReference>
<protein>
    <submittedName>
        <fullName evidence="1">Ornithine cyclodeaminase family protein</fullName>
    </submittedName>
</protein>
<keyword evidence="2" id="KW-1185">Reference proteome</keyword>
<dbReference type="Proteomes" id="UP001595973">
    <property type="component" value="Unassembled WGS sequence"/>
</dbReference>
<proteinExistence type="predicted"/>
<dbReference type="Gene3D" id="3.40.50.720">
    <property type="entry name" value="NAD(P)-binding Rossmann-like Domain"/>
    <property type="match status" value="1"/>
</dbReference>
<evidence type="ECO:0000313" key="2">
    <source>
        <dbReference type="Proteomes" id="UP001595973"/>
    </source>
</evidence>
<organism evidence="1 2">
    <name type="scientific">Seohaeicola nanhaiensis</name>
    <dbReference type="NCBI Taxonomy" id="1387282"/>
    <lineage>
        <taxon>Bacteria</taxon>
        <taxon>Pseudomonadati</taxon>
        <taxon>Pseudomonadota</taxon>
        <taxon>Alphaproteobacteria</taxon>
        <taxon>Rhodobacterales</taxon>
        <taxon>Roseobacteraceae</taxon>
        <taxon>Seohaeicola</taxon>
    </lineage>
</organism>
<dbReference type="Pfam" id="PF02423">
    <property type="entry name" value="OCD_Mu_crystall"/>
    <property type="match status" value="1"/>
</dbReference>
<sequence>MIFIDEARSAELGSHEMAYPAIRDALIAAIQPDAASYPVVIGHASDPRNRFTLKSASTADMAGVKVGSYFLTNDAVGLPRHGSMILLFDQTIGRIGAIVESGRLNAYRTAAADAVAADALARSDSRVLTVFGTGNQAAFEVEALARIRPLERILVVGRTPEKAADLVARLTAQGLPATAAADAESACRSADIVVTATSAQAPLFQAEWIRPGTHLASMGSDGRGKQELPTGLYDRARLFCDLPDQSREVGEFQHAPAGTPLTAIGAVLSGAAPGRRDDSDITVFDSSGISLQDLFIAAAVIRANG</sequence>
<dbReference type="PIRSF" id="PIRSF001439">
    <property type="entry name" value="CryM"/>
    <property type="match status" value="1"/>
</dbReference>
<reference evidence="2" key="1">
    <citation type="journal article" date="2019" name="Int. J. Syst. Evol. Microbiol.">
        <title>The Global Catalogue of Microorganisms (GCM) 10K type strain sequencing project: providing services to taxonomists for standard genome sequencing and annotation.</title>
        <authorList>
            <consortium name="The Broad Institute Genomics Platform"/>
            <consortium name="The Broad Institute Genome Sequencing Center for Infectious Disease"/>
            <person name="Wu L."/>
            <person name="Ma J."/>
        </authorList>
    </citation>
    <scope>NUCLEOTIDE SEQUENCE [LARGE SCALE GENOMIC DNA]</scope>
    <source>
        <strain evidence="2">CGMCC 4.7283</strain>
    </source>
</reference>
<evidence type="ECO:0000313" key="1">
    <source>
        <dbReference type="EMBL" id="MFC4669647.1"/>
    </source>
</evidence>
<dbReference type="PANTHER" id="PTHR13812:SF19">
    <property type="entry name" value="KETIMINE REDUCTASE MU-CRYSTALLIN"/>
    <property type="match status" value="1"/>
</dbReference>
<comment type="caution">
    <text evidence="1">The sequence shown here is derived from an EMBL/GenBank/DDBJ whole genome shotgun (WGS) entry which is preliminary data.</text>
</comment>
<dbReference type="EMBL" id="JBHSGI010000016">
    <property type="protein sequence ID" value="MFC4669647.1"/>
    <property type="molecule type" value="Genomic_DNA"/>
</dbReference>
<gene>
    <name evidence="1" type="ORF">ACFO5X_13875</name>
</gene>
<dbReference type="SUPFAM" id="SSF51735">
    <property type="entry name" value="NAD(P)-binding Rossmann-fold domains"/>
    <property type="match status" value="1"/>
</dbReference>
<dbReference type="InterPro" id="IPR003462">
    <property type="entry name" value="ODC_Mu_crystall"/>
</dbReference>
<name>A0ABV9KHL4_9RHOB</name>
<dbReference type="InterPro" id="IPR036291">
    <property type="entry name" value="NAD(P)-bd_dom_sf"/>
</dbReference>
<accession>A0ABV9KHL4</accession>
<dbReference type="PANTHER" id="PTHR13812">
    <property type="entry name" value="KETIMINE REDUCTASE MU-CRYSTALLIN"/>
    <property type="match status" value="1"/>
</dbReference>
<dbReference type="RefSeq" id="WP_380718079.1">
    <property type="nucleotide sequence ID" value="NZ_JBHSGI010000016.1"/>
</dbReference>